<dbReference type="CDD" id="cd06530">
    <property type="entry name" value="S26_SPase_I"/>
    <property type="match status" value="1"/>
</dbReference>
<dbReference type="PRINTS" id="PR00727">
    <property type="entry name" value="LEADERPTASE"/>
</dbReference>
<accession>X1VD28</accession>
<comment type="caution">
    <text evidence="4">The sequence shown here is derived from an EMBL/GenBank/DDBJ whole genome shotgun (WGS) entry which is preliminary data.</text>
</comment>
<comment type="similarity">
    <text evidence="1">Belongs to the peptidase S26 family.</text>
</comment>
<dbReference type="PANTHER" id="PTHR43390:SF1">
    <property type="entry name" value="CHLOROPLAST PROCESSING PEPTIDASE"/>
    <property type="match status" value="1"/>
</dbReference>
<proteinExistence type="inferred from homology"/>
<dbReference type="Gene3D" id="2.10.109.10">
    <property type="entry name" value="Umud Fragment, subunit A"/>
    <property type="match status" value="1"/>
</dbReference>
<dbReference type="InterPro" id="IPR019533">
    <property type="entry name" value="Peptidase_S26"/>
</dbReference>
<keyword evidence="2" id="KW-1133">Transmembrane helix</keyword>
<dbReference type="AlphaFoldDB" id="X1VD28"/>
<evidence type="ECO:0000256" key="2">
    <source>
        <dbReference type="SAM" id="Phobius"/>
    </source>
</evidence>
<dbReference type="GO" id="GO:0006465">
    <property type="term" value="P:signal peptide processing"/>
    <property type="evidence" value="ECO:0007669"/>
    <property type="project" value="InterPro"/>
</dbReference>
<keyword evidence="2" id="KW-0812">Transmembrane</keyword>
<dbReference type="EMBL" id="BARW01027392">
    <property type="protein sequence ID" value="GAJ15302.1"/>
    <property type="molecule type" value="Genomic_DNA"/>
</dbReference>
<evidence type="ECO:0000313" key="4">
    <source>
        <dbReference type="EMBL" id="GAJ15302.1"/>
    </source>
</evidence>
<dbReference type="Pfam" id="PF10502">
    <property type="entry name" value="Peptidase_S26"/>
    <property type="match status" value="1"/>
</dbReference>
<reference evidence="4" key="1">
    <citation type="journal article" date="2014" name="Front. Microbiol.">
        <title>High frequency of phylogenetically diverse reductive dehalogenase-homologous genes in deep subseafloor sedimentary metagenomes.</title>
        <authorList>
            <person name="Kawai M."/>
            <person name="Futagami T."/>
            <person name="Toyoda A."/>
            <person name="Takaki Y."/>
            <person name="Nishi S."/>
            <person name="Hori S."/>
            <person name="Arai W."/>
            <person name="Tsubouchi T."/>
            <person name="Morono Y."/>
            <person name="Uchiyama I."/>
            <person name="Ito T."/>
            <person name="Fujiyama A."/>
            <person name="Inagaki F."/>
            <person name="Takami H."/>
        </authorList>
    </citation>
    <scope>NUCLEOTIDE SEQUENCE</scope>
    <source>
        <strain evidence="4">Expedition CK06-06</strain>
    </source>
</reference>
<dbReference type="PANTHER" id="PTHR43390">
    <property type="entry name" value="SIGNAL PEPTIDASE I"/>
    <property type="match status" value="1"/>
</dbReference>
<dbReference type="InterPro" id="IPR000223">
    <property type="entry name" value="Pept_S26A_signal_pept_1"/>
</dbReference>
<feature type="non-terminal residue" evidence="4">
    <location>
        <position position="227"/>
    </location>
</feature>
<name>X1VD28_9ZZZZ</name>
<feature type="transmembrane region" description="Helical" evidence="2">
    <location>
        <begin position="65"/>
        <end position="85"/>
    </location>
</feature>
<evidence type="ECO:0000259" key="3">
    <source>
        <dbReference type="Pfam" id="PF10502"/>
    </source>
</evidence>
<dbReference type="GO" id="GO:0016020">
    <property type="term" value="C:membrane"/>
    <property type="evidence" value="ECO:0007669"/>
    <property type="project" value="InterPro"/>
</dbReference>
<dbReference type="SUPFAM" id="SSF51306">
    <property type="entry name" value="LexA/Signal peptidase"/>
    <property type="match status" value="1"/>
</dbReference>
<protein>
    <recommendedName>
        <fullName evidence="3">Peptidase S26 domain-containing protein</fullName>
    </recommendedName>
</protein>
<sequence>MAEAAENIKHRRLPWLAVVLSLIMAGLGHIYCGRFVKGLVLTFLTCIFVPVLFGRLSVSNDSVRIAVIIAALFASSAVWLVAIIDSWYTAKRTADSYTPKDYNRWYVYVLLVLMGTGGSTQIAFNIRMNLLEAFRVPSASNYPTIEPNDRLLANKLAYKNSDPKRGDLIVFLNPKDRGQNYIKRVVAIAGDTVEIKEGQLYINDEKLQRQMLAQSMLDNIRVEVRSG</sequence>
<feature type="transmembrane region" description="Helical" evidence="2">
    <location>
        <begin position="12"/>
        <end position="30"/>
    </location>
</feature>
<evidence type="ECO:0000256" key="1">
    <source>
        <dbReference type="ARBA" id="ARBA00009370"/>
    </source>
</evidence>
<feature type="domain" description="Peptidase S26" evidence="3">
    <location>
        <begin position="121"/>
        <end position="216"/>
    </location>
</feature>
<feature type="transmembrane region" description="Helical" evidence="2">
    <location>
        <begin position="36"/>
        <end position="53"/>
    </location>
</feature>
<feature type="transmembrane region" description="Helical" evidence="2">
    <location>
        <begin position="105"/>
        <end position="126"/>
    </location>
</feature>
<organism evidence="4">
    <name type="scientific">marine sediment metagenome</name>
    <dbReference type="NCBI Taxonomy" id="412755"/>
    <lineage>
        <taxon>unclassified sequences</taxon>
        <taxon>metagenomes</taxon>
        <taxon>ecological metagenomes</taxon>
    </lineage>
</organism>
<dbReference type="NCBIfam" id="TIGR02227">
    <property type="entry name" value="sigpep_I_bact"/>
    <property type="match status" value="1"/>
</dbReference>
<dbReference type="GO" id="GO:0004252">
    <property type="term" value="F:serine-type endopeptidase activity"/>
    <property type="evidence" value="ECO:0007669"/>
    <property type="project" value="InterPro"/>
</dbReference>
<keyword evidence="2" id="KW-0472">Membrane</keyword>
<dbReference type="InterPro" id="IPR036286">
    <property type="entry name" value="LexA/Signal_pep-like_sf"/>
</dbReference>
<gene>
    <name evidence="4" type="ORF">S12H4_44456</name>
</gene>